<evidence type="ECO:0000256" key="2">
    <source>
        <dbReference type="ARBA" id="ARBA00022729"/>
    </source>
</evidence>
<dbReference type="InterPro" id="IPR018976">
    <property type="entry name" value="Imelysin-like"/>
</dbReference>
<evidence type="ECO:0000256" key="1">
    <source>
        <dbReference type="ARBA" id="ARBA00004196"/>
    </source>
</evidence>
<comment type="subcellular location">
    <subcellularLocation>
        <location evidence="1">Cell envelope</location>
    </subcellularLocation>
</comment>
<proteinExistence type="predicted"/>
<dbReference type="RefSeq" id="WP_007639815.1">
    <property type="nucleotide sequence ID" value="NC_020514.1"/>
</dbReference>
<accession>K7A8E5</accession>
<keyword evidence="5" id="KW-1185">Reference proteome</keyword>
<dbReference type="Pfam" id="PF09375">
    <property type="entry name" value="Peptidase_M75"/>
    <property type="match status" value="1"/>
</dbReference>
<organism evidence="4 5">
    <name type="scientific">Paraglaciecola psychrophila 170</name>
    <dbReference type="NCBI Taxonomy" id="1129794"/>
    <lineage>
        <taxon>Bacteria</taxon>
        <taxon>Pseudomonadati</taxon>
        <taxon>Pseudomonadota</taxon>
        <taxon>Gammaproteobacteria</taxon>
        <taxon>Alteromonadales</taxon>
        <taxon>Alteromonadaceae</taxon>
        <taxon>Paraglaciecola</taxon>
    </lineage>
</organism>
<dbReference type="STRING" id="1129794.C427_4605"/>
<dbReference type="KEGG" id="gps:C427_4605"/>
<dbReference type="OrthoDB" id="7058523at2"/>
<dbReference type="CDD" id="cd14659">
    <property type="entry name" value="Imelysin-like_IPPA"/>
    <property type="match status" value="1"/>
</dbReference>
<dbReference type="PATRIC" id="fig|1129794.4.peg.4586"/>
<dbReference type="InterPro" id="IPR038352">
    <property type="entry name" value="Imelysin_sf"/>
</dbReference>
<feature type="domain" description="Imelysin-like" evidence="3">
    <location>
        <begin position="68"/>
        <end position="395"/>
    </location>
</feature>
<dbReference type="eggNOG" id="COG3489">
    <property type="taxonomic scope" value="Bacteria"/>
</dbReference>
<sequence>MAKPFNSKLINIVLNSAAIGVILGLVACGESSSSTQGALFSKAATNPTAPSNNFNQTLLLQSLTDNVIVPTYTKFAQLAVDQETAIGDYCDALTSQATDTDAKQISAKQSWRDAMAVWQIAEVMQIGPLLDNNNALRNKIYSWPNTSACALDQDVVLAEQAGYDISTRTASRKGLDAIEYLLFNPNLNHSCTVFGTDPQGWNNRTDEDRTAARCGLAKLASADLVSNSEELLTAWNGTENAQGYADILKNAGQQDSIFSSAQDAVNDVSDAIFYITEFTKDAKLATPLGVFANDCGLSPCAENVESRFAYQSLQNIISNIQGLNMIFLGGETDAGIGFDDYLLDVGATDTAAKMRGDLTEVIEFSLSLQSSLTDLLLQDPEQVQKVHKQLKDVTDIMKTDFIQRLALELPATSAGDND</sequence>
<dbReference type="AlphaFoldDB" id="K7A8E5"/>
<reference evidence="4 5" key="1">
    <citation type="journal article" date="2013" name="Genome Announc.">
        <title>Complete Genome Sequence of Glaciecola psychrophila Strain 170T.</title>
        <authorList>
            <person name="Yin J."/>
            <person name="Chen J."/>
            <person name="Liu G."/>
            <person name="Yu Y."/>
            <person name="Song L."/>
            <person name="Wang X."/>
            <person name="Qu X."/>
        </authorList>
    </citation>
    <scope>NUCLEOTIDE SEQUENCE [LARGE SCALE GENOMIC DNA]</scope>
    <source>
        <strain evidence="4 5">170</strain>
    </source>
</reference>
<dbReference type="Proteomes" id="UP000011864">
    <property type="component" value="Chromosome"/>
</dbReference>
<dbReference type="InterPro" id="IPR034984">
    <property type="entry name" value="Imelysin-like_IPPA"/>
</dbReference>
<protein>
    <recommendedName>
        <fullName evidence="3">Imelysin-like domain-containing protein</fullName>
    </recommendedName>
</protein>
<keyword evidence="2" id="KW-0732">Signal</keyword>
<gene>
    <name evidence="4" type="ORF">C427_4605</name>
</gene>
<dbReference type="GO" id="GO:0030313">
    <property type="term" value="C:cell envelope"/>
    <property type="evidence" value="ECO:0007669"/>
    <property type="project" value="UniProtKB-SubCell"/>
</dbReference>
<dbReference type="PROSITE" id="PS51257">
    <property type="entry name" value="PROKAR_LIPOPROTEIN"/>
    <property type="match status" value="1"/>
</dbReference>
<evidence type="ECO:0000313" key="4">
    <source>
        <dbReference type="EMBL" id="AGH46704.1"/>
    </source>
</evidence>
<dbReference type="Gene3D" id="1.20.1420.20">
    <property type="entry name" value="M75 peptidase, HXXE motif"/>
    <property type="match status" value="1"/>
</dbReference>
<evidence type="ECO:0000313" key="5">
    <source>
        <dbReference type="Proteomes" id="UP000011864"/>
    </source>
</evidence>
<dbReference type="EMBL" id="CP003837">
    <property type="protein sequence ID" value="AGH46704.1"/>
    <property type="molecule type" value="Genomic_DNA"/>
</dbReference>
<evidence type="ECO:0000259" key="3">
    <source>
        <dbReference type="Pfam" id="PF09375"/>
    </source>
</evidence>
<name>K7A8E5_9ALTE</name>
<dbReference type="HOGENOM" id="CLU_044588_0_0_6"/>